<keyword evidence="5 19" id="KW-0121">Carboxypeptidase</keyword>
<keyword evidence="8" id="KW-0378">Hydrolase</keyword>
<comment type="catalytic activity">
    <reaction evidence="12">
        <text>Preferential cleavage: (Ac)2-L-Lys-D-Ala-|-D-Ala. Also transpeptidation of peptidyl-alanyl moieties that are N-acyl substituents of D-alanine.</text>
        <dbReference type="EC" id="3.4.16.4"/>
    </reaction>
</comment>
<dbReference type="InterPro" id="IPR018044">
    <property type="entry name" value="Peptidase_S11"/>
</dbReference>
<dbReference type="GO" id="GO:0006508">
    <property type="term" value="P:proteolysis"/>
    <property type="evidence" value="ECO:0007669"/>
    <property type="project" value="UniProtKB-KW"/>
</dbReference>
<comment type="function">
    <text evidence="1">Removes C-terminal D-alanyl residues from sugar-peptide cell wall precursors.</text>
</comment>
<feature type="domain" description="Peptidase S11 D-Ala-D-Ala carboxypeptidase A C-terminal" evidence="18">
    <location>
        <begin position="308"/>
        <end position="404"/>
    </location>
</feature>
<dbReference type="InterPro" id="IPR001967">
    <property type="entry name" value="Peptidase_S11_N"/>
</dbReference>
<dbReference type="SUPFAM" id="SSF69189">
    <property type="entry name" value="Penicillin-binding protein associated domain"/>
    <property type="match status" value="1"/>
</dbReference>
<comment type="pathway">
    <text evidence="2">Cell wall biogenesis; peptidoglycan biosynthesis.</text>
</comment>
<keyword evidence="9" id="KW-0133">Cell shape</keyword>
<organism evidence="19 20">
    <name type="scientific">Lentilactobacillus kisonensis DSM 19906 = JCM 15041</name>
    <dbReference type="NCBI Taxonomy" id="1423766"/>
    <lineage>
        <taxon>Bacteria</taxon>
        <taxon>Bacillati</taxon>
        <taxon>Bacillota</taxon>
        <taxon>Bacilli</taxon>
        <taxon>Lactobacillales</taxon>
        <taxon>Lactobacillaceae</taxon>
        <taxon>Lentilactobacillus</taxon>
    </lineage>
</organism>
<evidence type="ECO:0000256" key="15">
    <source>
        <dbReference type="RuleBase" id="RU004016"/>
    </source>
</evidence>
<evidence type="ECO:0000259" key="18">
    <source>
        <dbReference type="Pfam" id="PF07943"/>
    </source>
</evidence>
<evidence type="ECO:0000256" key="4">
    <source>
        <dbReference type="ARBA" id="ARBA00012448"/>
    </source>
</evidence>
<evidence type="ECO:0000256" key="11">
    <source>
        <dbReference type="ARBA" id="ARBA00023316"/>
    </source>
</evidence>
<feature type="chain" id="PRO_5038331860" description="serine-type D-Ala-D-Ala carboxypeptidase" evidence="16">
    <location>
        <begin position="23"/>
        <end position="419"/>
    </location>
</feature>
<keyword evidence="6" id="KW-0645">Protease</keyword>
<dbReference type="Gene3D" id="2.60.410.10">
    <property type="entry name" value="D-Ala-D-Ala carboxypeptidase, C-terminal domain"/>
    <property type="match status" value="1"/>
</dbReference>
<evidence type="ECO:0000256" key="14">
    <source>
        <dbReference type="PIRSR" id="PIRSR618044-2"/>
    </source>
</evidence>
<evidence type="ECO:0000256" key="16">
    <source>
        <dbReference type="SAM" id="SignalP"/>
    </source>
</evidence>
<dbReference type="Pfam" id="PF00768">
    <property type="entry name" value="Peptidase_S11"/>
    <property type="match status" value="1"/>
</dbReference>
<dbReference type="PANTHER" id="PTHR21581">
    <property type="entry name" value="D-ALANYL-D-ALANINE CARBOXYPEPTIDASE"/>
    <property type="match status" value="1"/>
</dbReference>
<keyword evidence="7 16" id="KW-0732">Signal</keyword>
<evidence type="ECO:0000259" key="17">
    <source>
        <dbReference type="Pfam" id="PF00768"/>
    </source>
</evidence>
<sequence length="419" mass="45013">MKLRFKLVIALIGTFLLSFSGAASVRVRAAAQPTIAAKAAVAVDANTGQILYQKNAHQALPIASVSKLMTIYIVHHQIKQKKLAWGDQVKISPALAKLSTAAELTNVPLVAGKSYSVRQLVNATLVASANAAALALGQKIAGTPVKFSRLMDQTARKLGITDAKFYNASGLTNKLTGKLALPHVGANAENELSASDVALLASRLVKEFPKVTKITKQSQSRFYGKAIAGHNQLLNDRQIATGVTVDGLKTGTSDKAGACFVGSATRGKHRIVTVVLGARNQGASDPARFTQTAKLMRYVFTKQHPITLKKGSQIQGVGKAGVPDGKQTSVQAVTKQTTWVWAPKSVTKRQVRGKFVKLNQKITAPAKKGTHAGKAHLTLKDVLPKYLRGYYSKIQLVTQKAVKKANPFILLWRAILRLF</sequence>
<feature type="binding site" evidence="14">
    <location>
        <position position="249"/>
    </location>
    <ligand>
        <name>substrate</name>
    </ligand>
</feature>
<dbReference type="GO" id="GO:0009002">
    <property type="term" value="F:serine-type D-Ala-D-Ala carboxypeptidase activity"/>
    <property type="evidence" value="ECO:0007669"/>
    <property type="project" value="UniProtKB-EC"/>
</dbReference>
<evidence type="ECO:0000256" key="3">
    <source>
        <dbReference type="ARBA" id="ARBA00007164"/>
    </source>
</evidence>
<dbReference type="InterPro" id="IPR037167">
    <property type="entry name" value="Peptidase_S11_C_sf"/>
</dbReference>
<dbReference type="GO" id="GO:0009252">
    <property type="term" value="P:peptidoglycan biosynthetic process"/>
    <property type="evidence" value="ECO:0007669"/>
    <property type="project" value="UniProtKB-UniPathway"/>
</dbReference>
<keyword evidence="20" id="KW-1185">Reference proteome</keyword>
<dbReference type="GO" id="GO:0071555">
    <property type="term" value="P:cell wall organization"/>
    <property type="evidence" value="ECO:0007669"/>
    <property type="project" value="UniProtKB-KW"/>
</dbReference>
<accession>A0A0R1P1B1</accession>
<comment type="similarity">
    <text evidence="3 15">Belongs to the peptidase S11 family.</text>
</comment>
<keyword evidence="11" id="KW-0961">Cell wall biogenesis/degradation</keyword>
<dbReference type="Pfam" id="PF07943">
    <property type="entry name" value="PBP5_C"/>
    <property type="match status" value="1"/>
</dbReference>
<dbReference type="GO" id="GO:0008360">
    <property type="term" value="P:regulation of cell shape"/>
    <property type="evidence" value="ECO:0007669"/>
    <property type="project" value="UniProtKB-KW"/>
</dbReference>
<feature type="active site" description="Proton acceptor" evidence="13">
    <location>
        <position position="67"/>
    </location>
</feature>
<dbReference type="Gene3D" id="3.40.710.10">
    <property type="entry name" value="DD-peptidase/beta-lactamase superfamily"/>
    <property type="match status" value="1"/>
</dbReference>
<dbReference type="AlphaFoldDB" id="A0A0R1P1B1"/>
<dbReference type="InterPro" id="IPR012907">
    <property type="entry name" value="Peptidase_S11_C"/>
</dbReference>
<dbReference type="RefSeq" id="WP_008856125.1">
    <property type="nucleotide sequence ID" value="NZ_AZEB01000005.1"/>
</dbReference>
<feature type="domain" description="Peptidase S11 D-alanyl-D-alanine carboxypeptidase A N-terminal" evidence="17">
    <location>
        <begin position="28"/>
        <end position="279"/>
    </location>
</feature>
<dbReference type="EMBL" id="AZEB01000005">
    <property type="protein sequence ID" value="KRL22635.1"/>
    <property type="molecule type" value="Genomic_DNA"/>
</dbReference>
<evidence type="ECO:0000256" key="8">
    <source>
        <dbReference type="ARBA" id="ARBA00022801"/>
    </source>
</evidence>
<dbReference type="SUPFAM" id="SSF56601">
    <property type="entry name" value="beta-lactamase/transpeptidase-like"/>
    <property type="match status" value="1"/>
</dbReference>
<dbReference type="InterPro" id="IPR015956">
    <property type="entry name" value="Peniciliin-bd_prot_C_sf"/>
</dbReference>
<comment type="caution">
    <text evidence="19">The sequence shown here is derived from an EMBL/GenBank/DDBJ whole genome shotgun (WGS) entry which is preliminary data.</text>
</comment>
<evidence type="ECO:0000256" key="6">
    <source>
        <dbReference type="ARBA" id="ARBA00022670"/>
    </source>
</evidence>
<feature type="signal peptide" evidence="16">
    <location>
        <begin position="1"/>
        <end position="22"/>
    </location>
</feature>
<evidence type="ECO:0000256" key="10">
    <source>
        <dbReference type="ARBA" id="ARBA00022984"/>
    </source>
</evidence>
<dbReference type="Proteomes" id="UP000051439">
    <property type="component" value="Unassembled WGS sequence"/>
</dbReference>
<evidence type="ECO:0000256" key="7">
    <source>
        <dbReference type="ARBA" id="ARBA00022729"/>
    </source>
</evidence>
<dbReference type="PATRIC" id="fig|1423766.4.peg.2316"/>
<feature type="active site" description="Acyl-ester intermediate" evidence="13">
    <location>
        <position position="64"/>
    </location>
</feature>
<dbReference type="PANTHER" id="PTHR21581:SF11">
    <property type="entry name" value="D-ALANYL-D-ALANINE CARBOXYPEPTIDASE DACA"/>
    <property type="match status" value="1"/>
</dbReference>
<feature type="active site" evidence="13">
    <location>
        <position position="128"/>
    </location>
</feature>
<evidence type="ECO:0000256" key="9">
    <source>
        <dbReference type="ARBA" id="ARBA00022960"/>
    </source>
</evidence>
<evidence type="ECO:0000256" key="5">
    <source>
        <dbReference type="ARBA" id="ARBA00022645"/>
    </source>
</evidence>
<dbReference type="EC" id="3.4.16.4" evidence="4"/>
<evidence type="ECO:0000313" key="19">
    <source>
        <dbReference type="EMBL" id="KRL22635.1"/>
    </source>
</evidence>
<evidence type="ECO:0000256" key="2">
    <source>
        <dbReference type="ARBA" id="ARBA00004752"/>
    </source>
</evidence>
<evidence type="ECO:0000256" key="12">
    <source>
        <dbReference type="ARBA" id="ARBA00034000"/>
    </source>
</evidence>
<name>A0A0R1P1B1_9LACO</name>
<evidence type="ECO:0000313" key="20">
    <source>
        <dbReference type="Proteomes" id="UP000051439"/>
    </source>
</evidence>
<dbReference type="InterPro" id="IPR012338">
    <property type="entry name" value="Beta-lactam/transpept-like"/>
</dbReference>
<dbReference type="PRINTS" id="PR00725">
    <property type="entry name" value="DADACBPTASE1"/>
</dbReference>
<keyword evidence="10" id="KW-0573">Peptidoglycan synthesis</keyword>
<reference evidence="19 20" key="1">
    <citation type="journal article" date="2015" name="Genome Announc.">
        <title>Expanding the biotechnology potential of lactobacilli through comparative genomics of 213 strains and associated genera.</title>
        <authorList>
            <person name="Sun Z."/>
            <person name="Harris H.M."/>
            <person name="McCann A."/>
            <person name="Guo C."/>
            <person name="Argimon S."/>
            <person name="Zhang W."/>
            <person name="Yang X."/>
            <person name="Jeffery I.B."/>
            <person name="Cooney J.C."/>
            <person name="Kagawa T.F."/>
            <person name="Liu W."/>
            <person name="Song Y."/>
            <person name="Salvetti E."/>
            <person name="Wrobel A."/>
            <person name="Rasinkangas P."/>
            <person name="Parkhill J."/>
            <person name="Rea M.C."/>
            <person name="O'Sullivan O."/>
            <person name="Ritari J."/>
            <person name="Douillard F.P."/>
            <person name="Paul Ross R."/>
            <person name="Yang R."/>
            <person name="Briner A.E."/>
            <person name="Felis G.E."/>
            <person name="de Vos W.M."/>
            <person name="Barrangou R."/>
            <person name="Klaenhammer T.R."/>
            <person name="Caufield P.W."/>
            <person name="Cui Y."/>
            <person name="Zhang H."/>
            <person name="O'Toole P.W."/>
        </authorList>
    </citation>
    <scope>NUCLEOTIDE SEQUENCE [LARGE SCALE GENOMIC DNA]</scope>
    <source>
        <strain evidence="19 20">DSM 19906</strain>
    </source>
</reference>
<dbReference type="UniPathway" id="UPA00219"/>
<gene>
    <name evidence="19" type="ORF">FC98_GL002234</name>
</gene>
<protein>
    <recommendedName>
        <fullName evidence="4">serine-type D-Ala-D-Ala carboxypeptidase</fullName>
        <ecNumber evidence="4">3.4.16.4</ecNumber>
    </recommendedName>
</protein>
<evidence type="ECO:0000256" key="13">
    <source>
        <dbReference type="PIRSR" id="PIRSR618044-1"/>
    </source>
</evidence>
<evidence type="ECO:0000256" key="1">
    <source>
        <dbReference type="ARBA" id="ARBA00003217"/>
    </source>
</evidence>
<proteinExistence type="inferred from homology"/>